<accession>A0A382H4J5</accession>
<name>A0A382H4J5_9ZZZZ</name>
<evidence type="ECO:0000313" key="1">
    <source>
        <dbReference type="EMBL" id="SVB81351.1"/>
    </source>
</evidence>
<gene>
    <name evidence="1" type="ORF">METZ01_LOCUS234205</name>
</gene>
<feature type="non-terminal residue" evidence="1">
    <location>
        <position position="1"/>
    </location>
</feature>
<dbReference type="EMBL" id="UINC01058739">
    <property type="protein sequence ID" value="SVB81351.1"/>
    <property type="molecule type" value="Genomic_DNA"/>
</dbReference>
<protein>
    <submittedName>
        <fullName evidence="1">Uncharacterized protein</fullName>
    </submittedName>
</protein>
<reference evidence="1" key="1">
    <citation type="submission" date="2018-05" db="EMBL/GenBank/DDBJ databases">
        <authorList>
            <person name="Lanie J.A."/>
            <person name="Ng W.-L."/>
            <person name="Kazmierczak K.M."/>
            <person name="Andrzejewski T.M."/>
            <person name="Davidsen T.M."/>
            <person name="Wayne K.J."/>
            <person name="Tettelin H."/>
            <person name="Glass J.I."/>
            <person name="Rusch D."/>
            <person name="Podicherti R."/>
            <person name="Tsui H.-C.T."/>
            <person name="Winkler M.E."/>
        </authorList>
    </citation>
    <scope>NUCLEOTIDE SEQUENCE</scope>
</reference>
<dbReference type="AlphaFoldDB" id="A0A382H4J5"/>
<feature type="non-terminal residue" evidence="1">
    <location>
        <position position="26"/>
    </location>
</feature>
<proteinExistence type="predicted"/>
<sequence>VTVCATWSTWRQSALWMLKDTLGSDS</sequence>
<organism evidence="1">
    <name type="scientific">marine metagenome</name>
    <dbReference type="NCBI Taxonomy" id="408172"/>
    <lineage>
        <taxon>unclassified sequences</taxon>
        <taxon>metagenomes</taxon>
        <taxon>ecological metagenomes</taxon>
    </lineage>
</organism>